<dbReference type="InterPro" id="IPR018303">
    <property type="entry name" value="ATPase_P-typ_P_site"/>
</dbReference>
<dbReference type="Pfam" id="PF00690">
    <property type="entry name" value="Cation_ATPase_N"/>
    <property type="match status" value="1"/>
</dbReference>
<dbReference type="InterPro" id="IPR023299">
    <property type="entry name" value="ATPase_P-typ_cyto_dom_N"/>
</dbReference>
<evidence type="ECO:0000256" key="5">
    <source>
        <dbReference type="ARBA" id="ARBA00022967"/>
    </source>
</evidence>
<accession>A0A1J4N806</accession>
<keyword evidence="4" id="KW-0067">ATP-binding</keyword>
<dbReference type="SUPFAM" id="SSF56784">
    <property type="entry name" value="HAD-like"/>
    <property type="match status" value="1"/>
</dbReference>
<dbReference type="RefSeq" id="WP_045551865.1">
    <property type="nucleotide sequence ID" value="NZ_JZDQ02000007.1"/>
</dbReference>
<dbReference type="InterPro" id="IPR008250">
    <property type="entry name" value="ATPase_P-typ_transduc_dom_A_sf"/>
</dbReference>
<feature type="transmembrane region" description="Helical" evidence="9">
    <location>
        <begin position="221"/>
        <end position="241"/>
    </location>
</feature>
<dbReference type="PRINTS" id="PR00120">
    <property type="entry name" value="HATPASE"/>
</dbReference>
<evidence type="ECO:0000256" key="4">
    <source>
        <dbReference type="ARBA" id="ARBA00022840"/>
    </source>
</evidence>
<keyword evidence="6 9" id="KW-1133">Transmembrane helix</keyword>
<feature type="transmembrane region" description="Helical" evidence="9">
    <location>
        <begin position="247"/>
        <end position="272"/>
    </location>
</feature>
<gene>
    <name evidence="11" type="ORF">UG56_006315</name>
</gene>
<dbReference type="PROSITE" id="PS00154">
    <property type="entry name" value="ATPASE_E1_E2"/>
    <property type="match status" value="1"/>
</dbReference>
<evidence type="ECO:0000256" key="1">
    <source>
        <dbReference type="ARBA" id="ARBA00004651"/>
    </source>
</evidence>
<feature type="transmembrane region" description="Helical" evidence="9">
    <location>
        <begin position="653"/>
        <end position="672"/>
    </location>
</feature>
<dbReference type="Gene3D" id="2.70.150.10">
    <property type="entry name" value="Calcium-transporting ATPase, cytoplasmic transduction domain A"/>
    <property type="match status" value="1"/>
</dbReference>
<dbReference type="OrthoDB" id="9814270at2"/>
<organism evidence="11 12">
    <name type="scientific">Nocardioides luteus</name>
    <dbReference type="NCBI Taxonomy" id="1844"/>
    <lineage>
        <taxon>Bacteria</taxon>
        <taxon>Bacillati</taxon>
        <taxon>Actinomycetota</taxon>
        <taxon>Actinomycetes</taxon>
        <taxon>Propionibacteriales</taxon>
        <taxon>Nocardioidaceae</taxon>
        <taxon>Nocardioides</taxon>
    </lineage>
</organism>
<reference evidence="11" key="1">
    <citation type="submission" date="2016-10" db="EMBL/GenBank/DDBJ databases">
        <title>Draft Genome Sequence of Nocardioides luteus Strain BAFB, an Alkane-Degrading Bacterium Isolated from JP-7 Polluted Soil.</title>
        <authorList>
            <person name="Brown L."/>
            <person name="Ruiz O.N."/>
            <person name="Gunasekera T."/>
        </authorList>
    </citation>
    <scope>NUCLEOTIDE SEQUENCE [LARGE SCALE GENOMIC DNA]</scope>
    <source>
        <strain evidence="11">BAFB</strain>
    </source>
</reference>
<evidence type="ECO:0000256" key="2">
    <source>
        <dbReference type="ARBA" id="ARBA00022692"/>
    </source>
</evidence>
<dbReference type="SUPFAM" id="SSF81660">
    <property type="entry name" value="Metal cation-transporting ATPase, ATP-binding domain N"/>
    <property type="match status" value="1"/>
</dbReference>
<feature type="transmembrane region" description="Helical" evidence="9">
    <location>
        <begin position="620"/>
        <end position="641"/>
    </location>
</feature>
<feature type="transmembrane region" description="Helical" evidence="9">
    <location>
        <begin position="720"/>
        <end position="741"/>
    </location>
</feature>
<evidence type="ECO:0000256" key="9">
    <source>
        <dbReference type="SAM" id="Phobius"/>
    </source>
</evidence>
<evidence type="ECO:0000256" key="3">
    <source>
        <dbReference type="ARBA" id="ARBA00022741"/>
    </source>
</evidence>
<keyword evidence="7 9" id="KW-0472">Membrane</keyword>
<dbReference type="GO" id="GO:0005524">
    <property type="term" value="F:ATP binding"/>
    <property type="evidence" value="ECO:0007669"/>
    <property type="project" value="UniProtKB-KW"/>
</dbReference>
<keyword evidence="3" id="KW-0547">Nucleotide-binding</keyword>
<feature type="transmembrane region" description="Helical" evidence="9">
    <location>
        <begin position="753"/>
        <end position="772"/>
    </location>
</feature>
<feature type="transmembrane region" description="Helical" evidence="9">
    <location>
        <begin position="693"/>
        <end position="714"/>
    </location>
</feature>
<dbReference type="InterPro" id="IPR023298">
    <property type="entry name" value="ATPase_P-typ_TM_dom_sf"/>
</dbReference>
<sequence>MPTRTGTESGGLTTAEASIRLAQDGPNAVPAPAPATLVGRVLTQLLDPMILLLGAAFVVVIALGDVPDASIIAVVVLVNTAIGVVQERRAEQAMAALGRMAAPRARVLRDGRVNDIEAAGLVKGDLVRLEAGDVVPADLVAAEAVGLEVDESSMTGESVPVGRVTGDELLSGTVVTKGRGWGVVERIGSESGLGRIAALIATTRTEPTPLQARLRRLSRQLVVATAAIAILVLALSVLRGVSFGESLILAVSLAVAAIPESLPAVVSVALALGAHRMAKQSAIVRWLPAVETLGSVTVLASDKTGTLTEGRMSVQRIWTPDAVDEPTLLRDVVLCNDAHLTGSETDRTLIGEPMEAALLLAAAGRGIEAAQLRARWTRVDEVPFESESRHMVTVDRDQDGVLLEVVKGAPEVVLGMLPEGAERRRGEAVAEDLADAGFRMLAVAHRSWRPPQERPESLVLVGLIGITDPPRPDAASVVADCRDAGIRTVLITGDHPATAGAVARDVGILDAGEVMDGAAVDRGEHVEAVDRVHVYARTRPEQKVDIVDALKARGHVVAMTGDGVNDGPALRRADIGVAMGKRGTEVARQAADVVLADDNLRTLVVAVGEGRRVYANIRTFLRYGLAGGLAEVLVILLGPFLGLPFPLGAGQILWINMLTHGVPGVAFGGEPLDRRDMRRPSPSPERSVLGGGLARQIVVSGLLIAAVSIAAGLVAQRQGWHVQSAVFLTLGAAQLGLALALRAPRRRWSLAGRGIEVAVSIALLLQLAALWFGPLRALLGTAVLEPQAQLLFLALACLPGLVVAAGRVIGHLARRGQDG</sequence>
<dbReference type="GO" id="GO:0016887">
    <property type="term" value="F:ATP hydrolysis activity"/>
    <property type="evidence" value="ECO:0007669"/>
    <property type="project" value="InterPro"/>
</dbReference>
<feature type="transmembrane region" description="Helical" evidence="9">
    <location>
        <begin position="792"/>
        <end position="810"/>
    </location>
</feature>
<dbReference type="Gene3D" id="1.20.1110.10">
    <property type="entry name" value="Calcium-transporting ATPase, transmembrane domain"/>
    <property type="match status" value="1"/>
</dbReference>
<comment type="caution">
    <text evidence="11">The sequence shown here is derived from an EMBL/GenBank/DDBJ whole genome shotgun (WGS) entry which is preliminary data.</text>
</comment>
<dbReference type="InterPro" id="IPR044492">
    <property type="entry name" value="P_typ_ATPase_HD_dom"/>
</dbReference>
<dbReference type="InterPro" id="IPR036412">
    <property type="entry name" value="HAD-like_sf"/>
</dbReference>
<dbReference type="InterPro" id="IPR006068">
    <property type="entry name" value="ATPase_P-typ_cation-transptr_C"/>
</dbReference>
<protein>
    <recommendedName>
        <fullName evidence="10">Cation-transporting P-type ATPase N-terminal domain-containing protein</fullName>
    </recommendedName>
</protein>
<dbReference type="NCBIfam" id="TIGR01494">
    <property type="entry name" value="ATPase_P-type"/>
    <property type="match status" value="2"/>
</dbReference>
<name>A0A1J4N806_9ACTN</name>
<dbReference type="Pfam" id="PF13246">
    <property type="entry name" value="Cation_ATPase"/>
    <property type="match status" value="1"/>
</dbReference>
<dbReference type="Gene3D" id="3.40.50.1000">
    <property type="entry name" value="HAD superfamily/HAD-like"/>
    <property type="match status" value="1"/>
</dbReference>
<keyword evidence="2 9" id="KW-0812">Transmembrane</keyword>
<dbReference type="InterPro" id="IPR059000">
    <property type="entry name" value="ATPase_P-type_domA"/>
</dbReference>
<dbReference type="SFLD" id="SFLDF00027">
    <property type="entry name" value="p-type_atpase"/>
    <property type="match status" value="1"/>
</dbReference>
<dbReference type="AlphaFoldDB" id="A0A1J4N806"/>
<dbReference type="SMART" id="SM00831">
    <property type="entry name" value="Cation_ATPase_N"/>
    <property type="match status" value="1"/>
</dbReference>
<feature type="transmembrane region" description="Helical" evidence="9">
    <location>
        <begin position="45"/>
        <end position="63"/>
    </location>
</feature>
<dbReference type="InterPro" id="IPR004014">
    <property type="entry name" value="ATPase_P-typ_cation-transptr_N"/>
</dbReference>
<evidence type="ECO:0000256" key="8">
    <source>
        <dbReference type="ARBA" id="ARBA00049360"/>
    </source>
</evidence>
<dbReference type="PANTHER" id="PTHR42861">
    <property type="entry name" value="CALCIUM-TRANSPORTING ATPASE"/>
    <property type="match status" value="1"/>
</dbReference>
<dbReference type="SUPFAM" id="SSF81665">
    <property type="entry name" value="Calcium ATPase, transmembrane domain M"/>
    <property type="match status" value="1"/>
</dbReference>
<dbReference type="Gene3D" id="3.40.1110.10">
    <property type="entry name" value="Calcium-transporting ATPase, cytoplasmic domain N"/>
    <property type="match status" value="1"/>
</dbReference>
<feature type="transmembrane region" description="Helical" evidence="9">
    <location>
        <begin position="69"/>
        <end position="85"/>
    </location>
</feature>
<dbReference type="GO" id="GO:0005886">
    <property type="term" value="C:plasma membrane"/>
    <property type="evidence" value="ECO:0007669"/>
    <property type="project" value="UniProtKB-SubCell"/>
</dbReference>
<proteinExistence type="predicted"/>
<comment type="catalytic activity">
    <reaction evidence="8">
        <text>ATP + H2O = ADP + phosphate + H(+)</text>
        <dbReference type="Rhea" id="RHEA:13065"/>
        <dbReference type="ChEBI" id="CHEBI:15377"/>
        <dbReference type="ChEBI" id="CHEBI:15378"/>
        <dbReference type="ChEBI" id="CHEBI:30616"/>
        <dbReference type="ChEBI" id="CHEBI:43474"/>
        <dbReference type="ChEBI" id="CHEBI:456216"/>
    </reaction>
</comment>
<evidence type="ECO:0000256" key="7">
    <source>
        <dbReference type="ARBA" id="ARBA00023136"/>
    </source>
</evidence>
<dbReference type="SUPFAM" id="SSF81653">
    <property type="entry name" value="Calcium ATPase, transduction domain A"/>
    <property type="match status" value="1"/>
</dbReference>
<dbReference type="Proteomes" id="UP000033772">
    <property type="component" value="Unassembled WGS sequence"/>
</dbReference>
<evidence type="ECO:0000256" key="6">
    <source>
        <dbReference type="ARBA" id="ARBA00022989"/>
    </source>
</evidence>
<dbReference type="Pfam" id="PF00689">
    <property type="entry name" value="Cation_ATPase_C"/>
    <property type="match status" value="1"/>
</dbReference>
<comment type="subcellular location">
    <subcellularLocation>
        <location evidence="1">Cell membrane</location>
        <topology evidence="1">Multi-pass membrane protein</topology>
    </subcellularLocation>
</comment>
<evidence type="ECO:0000313" key="12">
    <source>
        <dbReference type="Proteomes" id="UP000033772"/>
    </source>
</evidence>
<dbReference type="PRINTS" id="PR00119">
    <property type="entry name" value="CATATPASE"/>
</dbReference>
<dbReference type="InterPro" id="IPR001757">
    <property type="entry name" value="P_typ_ATPase"/>
</dbReference>
<keyword evidence="5" id="KW-1278">Translocase</keyword>
<keyword evidence="12" id="KW-1185">Reference proteome</keyword>
<feature type="domain" description="Cation-transporting P-type ATPase N-terminal" evidence="10">
    <location>
        <begin position="1"/>
        <end position="65"/>
    </location>
</feature>
<dbReference type="SFLD" id="SFLDG00002">
    <property type="entry name" value="C1.7:_P-type_atpase_like"/>
    <property type="match status" value="1"/>
</dbReference>
<evidence type="ECO:0000313" key="11">
    <source>
        <dbReference type="EMBL" id="OIJ27622.1"/>
    </source>
</evidence>
<dbReference type="Pfam" id="PF00122">
    <property type="entry name" value="E1-E2_ATPase"/>
    <property type="match status" value="1"/>
</dbReference>
<evidence type="ECO:0000259" key="10">
    <source>
        <dbReference type="SMART" id="SM00831"/>
    </source>
</evidence>
<dbReference type="STRING" id="1844.UG56_006315"/>
<dbReference type="InterPro" id="IPR023214">
    <property type="entry name" value="HAD_sf"/>
</dbReference>
<dbReference type="SFLD" id="SFLDS00003">
    <property type="entry name" value="Haloacid_Dehalogenase"/>
    <property type="match status" value="1"/>
</dbReference>
<dbReference type="EMBL" id="JZDQ02000007">
    <property type="protein sequence ID" value="OIJ27622.1"/>
    <property type="molecule type" value="Genomic_DNA"/>
</dbReference>